<feature type="transmembrane region" description="Helical" evidence="1">
    <location>
        <begin position="46"/>
        <end position="67"/>
    </location>
</feature>
<evidence type="ECO:0000256" key="1">
    <source>
        <dbReference type="SAM" id="Phobius"/>
    </source>
</evidence>
<keyword evidence="1" id="KW-0472">Membrane</keyword>
<proteinExistence type="predicted"/>
<dbReference type="EMBL" id="NAEP01000049">
    <property type="protein sequence ID" value="PDQ34664.1"/>
    <property type="molecule type" value="Genomic_DNA"/>
</dbReference>
<organism evidence="2 3">
    <name type="scientific">Candidatus Lumbricidiphila eiseniae</name>
    <dbReference type="NCBI Taxonomy" id="1969409"/>
    <lineage>
        <taxon>Bacteria</taxon>
        <taxon>Bacillati</taxon>
        <taxon>Actinomycetota</taxon>
        <taxon>Actinomycetes</taxon>
        <taxon>Micrococcales</taxon>
        <taxon>Microbacteriaceae</taxon>
        <taxon>Candidatus Lumbricidiphila</taxon>
    </lineage>
</organism>
<feature type="transmembrane region" description="Helical" evidence="1">
    <location>
        <begin position="12"/>
        <end position="34"/>
    </location>
</feature>
<dbReference type="Proteomes" id="UP000219994">
    <property type="component" value="Unassembled WGS sequence"/>
</dbReference>
<keyword evidence="1" id="KW-0812">Transmembrane</keyword>
<name>A0A2A6FP49_9MICO</name>
<protein>
    <recommendedName>
        <fullName evidence="4">Major facilitator superfamily (MFS) profile domain-containing protein</fullName>
    </recommendedName>
</protein>
<sequence length="101" mass="10763">MQVTRSARRAAWGIGVVWVLTLIGSGVIVFGRYLGWWRQHDTDASFAALSLVLAGATIVSLFSQMLLHEPRGYIGRVSASICGAVVIAVTAALVLLPVLGR</sequence>
<dbReference type="AlphaFoldDB" id="A0A2A6FP49"/>
<feature type="transmembrane region" description="Helical" evidence="1">
    <location>
        <begin position="79"/>
        <end position="99"/>
    </location>
</feature>
<evidence type="ECO:0008006" key="4">
    <source>
        <dbReference type="Google" id="ProtNLM"/>
    </source>
</evidence>
<gene>
    <name evidence="2" type="ORF">B5766_10075</name>
</gene>
<accession>A0A2A6FP49</accession>
<comment type="caution">
    <text evidence="2">The sequence shown here is derived from an EMBL/GenBank/DDBJ whole genome shotgun (WGS) entry which is preliminary data.</text>
</comment>
<evidence type="ECO:0000313" key="2">
    <source>
        <dbReference type="EMBL" id="PDQ34664.1"/>
    </source>
</evidence>
<keyword evidence="1" id="KW-1133">Transmembrane helix</keyword>
<reference evidence="3" key="1">
    <citation type="submission" date="2017-03" db="EMBL/GenBank/DDBJ databases">
        <authorList>
            <person name="Lund M.B."/>
        </authorList>
    </citation>
    <scope>NUCLEOTIDE SEQUENCE [LARGE SCALE GENOMIC DNA]</scope>
</reference>
<evidence type="ECO:0000313" key="3">
    <source>
        <dbReference type="Proteomes" id="UP000219994"/>
    </source>
</evidence>